<evidence type="ECO:0000259" key="4">
    <source>
        <dbReference type="PROSITE" id="PS50071"/>
    </source>
</evidence>
<dbReference type="EMBL" id="RXIC02000019">
    <property type="protein sequence ID" value="KAB1226045.1"/>
    <property type="molecule type" value="Genomic_DNA"/>
</dbReference>
<feature type="region of interest" description="Disordered" evidence="3">
    <location>
        <begin position="516"/>
        <end position="546"/>
    </location>
</feature>
<dbReference type="InterPro" id="IPR057287">
    <property type="entry name" value="Ndx_N"/>
</dbReference>
<feature type="compositionally biased region" description="Basic and acidic residues" evidence="3">
    <location>
        <begin position="583"/>
        <end position="596"/>
    </location>
</feature>
<evidence type="ECO:0000256" key="3">
    <source>
        <dbReference type="SAM" id="MobiDB-lite"/>
    </source>
</evidence>
<accession>A0A6A1WL66</accession>
<feature type="domain" description="Homeobox" evidence="4">
    <location>
        <begin position="651"/>
        <end position="718"/>
    </location>
</feature>
<dbReference type="Pfam" id="PF25246">
    <property type="entry name" value="Nodulin_N"/>
    <property type="match status" value="1"/>
</dbReference>
<protein>
    <recommendedName>
        <fullName evidence="4">Homeobox domain-containing protein</fullName>
    </recommendedName>
</protein>
<evidence type="ECO:0000313" key="5">
    <source>
        <dbReference type="EMBL" id="KAB1226045.1"/>
    </source>
</evidence>
<dbReference type="OrthoDB" id="2020792at2759"/>
<feature type="region of interest" description="Disordered" evidence="3">
    <location>
        <begin position="576"/>
        <end position="615"/>
    </location>
</feature>
<dbReference type="GO" id="GO:0003697">
    <property type="term" value="F:single-stranded DNA binding"/>
    <property type="evidence" value="ECO:0007669"/>
    <property type="project" value="InterPro"/>
</dbReference>
<gene>
    <name evidence="5" type="ORF">CJ030_MR1G029316</name>
</gene>
<dbReference type="AlphaFoldDB" id="A0A6A1WL66"/>
<dbReference type="CDD" id="cd00086">
    <property type="entry name" value="homeodomain"/>
    <property type="match status" value="1"/>
</dbReference>
<comment type="caution">
    <text evidence="5">The sequence shown here is derived from an EMBL/GenBank/DDBJ whole genome shotgun (WGS) entry which is preliminary data.</text>
</comment>
<dbReference type="Pfam" id="PF24679">
    <property type="entry name" value="Nodulin_C"/>
    <property type="match status" value="1"/>
</dbReference>
<keyword evidence="6" id="KW-1185">Reference proteome</keyword>
<evidence type="ECO:0000256" key="2">
    <source>
        <dbReference type="PROSITE-ProRule" id="PRU00108"/>
    </source>
</evidence>
<sequence>MWMPLFFWSVLHRFACTSFLPTVWTCVLAIIEDSRFLPDDVKVSEQLLDLVFYLLIVLGGYRQKTPSFGSIPIVHSALVAGSLYLLTGCISSQWQDLVHILLSHPKVDIFMDAAVGAVRTAIWFLEIKLSALAADLCPNSSLAAEQMGNYLCQQCEACLQFLQSLCQQKMFRERILRNKELCGKGGILFLARAILKLNMPPFMGSSRVVASLSRMKAKVLSILLSLCEAESISYLDEVASSPESLNLAKSVALEVIGLLKNALGGEPKHLTSDRSYPMGFLQLNALRLADIFSDDSNFRSYITIHFTRVLTAIFSLPHGDFLSSWCSSNLPLREVDASVEYDSFAAAGWLLDNLSSLGLPNGTNEFNLNQNNMAQTSYEHQRTSLFVKVIANLHCFVPSICEEQERNLFLRKFLECLQMDLSTSLPGFLIDPDTPKAVTVCRNLRSLLSHAESLIPNFLNEEDVQLLRVFSNQLQSLITSGELEEIRVQDNKFEESTSWEKFSKLHISENLQEAQSTGRCSSPLLRKEAPKSNYRRGTLKEEMSENSDYLDVEQFHVKSEHRDQGVEIMRLDRRSNRGISGKGESRGLREIDRDVQNVETSGSDTSSSKGKNAEQIENRRFSKFNKNIKDSGLVENPEDEKVTVIQAEEKQRKKRKRTIMNDDQISQIERALLDEPDMQRNAASIQSWAEKLSLQGSEVTPSQLKNWLNNRKARLARTAKDVRVPTDVDIALPDKRGGPGPLSCDPSVRGEDSNVRLNERRDPRSMFRTGIGGNLGTARAEFVDIGPAEFVQCTPGQYVVLVDVQGEEIGKGKVHQVHGKWYGRSLEELETCVVDVNELKADRGTKLPYPSEATGTSFDEAETKLGAMRVLWDANRIFMLRPQ</sequence>
<dbReference type="PANTHER" id="PTHR35743:SF1">
    <property type="entry name" value="NODULIN HOMEOBOX"/>
    <property type="match status" value="1"/>
</dbReference>
<proteinExistence type="predicted"/>
<dbReference type="PROSITE" id="PS50071">
    <property type="entry name" value="HOMEOBOX_2"/>
    <property type="match status" value="1"/>
</dbReference>
<organism evidence="5 6">
    <name type="scientific">Morella rubra</name>
    <name type="common">Chinese bayberry</name>
    <dbReference type="NCBI Taxonomy" id="262757"/>
    <lineage>
        <taxon>Eukaryota</taxon>
        <taxon>Viridiplantae</taxon>
        <taxon>Streptophyta</taxon>
        <taxon>Embryophyta</taxon>
        <taxon>Tracheophyta</taxon>
        <taxon>Spermatophyta</taxon>
        <taxon>Magnoliopsida</taxon>
        <taxon>eudicotyledons</taxon>
        <taxon>Gunneridae</taxon>
        <taxon>Pentapetalae</taxon>
        <taxon>rosids</taxon>
        <taxon>fabids</taxon>
        <taxon>Fagales</taxon>
        <taxon>Myricaceae</taxon>
        <taxon>Morella</taxon>
    </lineage>
</organism>
<dbReference type="InterPro" id="IPR056560">
    <property type="entry name" value="HTH_NDX"/>
</dbReference>
<reference evidence="5 6" key="1">
    <citation type="journal article" date="2019" name="Plant Biotechnol. J.">
        <title>The red bayberry genome and genetic basis of sex determination.</title>
        <authorList>
            <person name="Jia H.M."/>
            <person name="Jia H.J."/>
            <person name="Cai Q.L."/>
            <person name="Wang Y."/>
            <person name="Zhao H.B."/>
            <person name="Yang W.F."/>
            <person name="Wang G.Y."/>
            <person name="Li Y.H."/>
            <person name="Zhan D.L."/>
            <person name="Shen Y.T."/>
            <person name="Niu Q.F."/>
            <person name="Chang L."/>
            <person name="Qiu J."/>
            <person name="Zhao L."/>
            <person name="Xie H.B."/>
            <person name="Fu W.Y."/>
            <person name="Jin J."/>
            <person name="Li X.W."/>
            <person name="Jiao Y."/>
            <person name="Zhou C.C."/>
            <person name="Tu T."/>
            <person name="Chai C.Y."/>
            <person name="Gao J.L."/>
            <person name="Fan L.J."/>
            <person name="van de Weg E."/>
            <person name="Wang J.Y."/>
            <person name="Gao Z.S."/>
        </authorList>
    </citation>
    <scope>NUCLEOTIDE SEQUENCE [LARGE SCALE GENOMIC DNA]</scope>
    <source>
        <tissue evidence="5">Leaves</tissue>
    </source>
</reference>
<dbReference type="InterPro" id="IPR039325">
    <property type="entry name" value="NDX"/>
</dbReference>
<dbReference type="InterPro" id="IPR001356">
    <property type="entry name" value="HD"/>
</dbReference>
<dbReference type="SMART" id="SM00389">
    <property type="entry name" value="HOX"/>
    <property type="match status" value="1"/>
</dbReference>
<dbReference type="Proteomes" id="UP000516437">
    <property type="component" value="Chromosome 1"/>
</dbReference>
<keyword evidence="2" id="KW-0539">Nucleus</keyword>
<keyword evidence="2" id="KW-0238">DNA-binding</keyword>
<feature type="region of interest" description="Disordered" evidence="3">
    <location>
        <begin position="732"/>
        <end position="754"/>
    </location>
</feature>
<dbReference type="GO" id="GO:0005634">
    <property type="term" value="C:nucleus"/>
    <property type="evidence" value="ECO:0007669"/>
    <property type="project" value="UniProtKB-SubCell"/>
</dbReference>
<keyword evidence="2" id="KW-0371">Homeobox</keyword>
<dbReference type="Gene3D" id="1.10.10.60">
    <property type="entry name" value="Homeodomain-like"/>
    <property type="match status" value="1"/>
</dbReference>
<dbReference type="Pfam" id="PF24426">
    <property type="entry name" value="HTH_NDX"/>
    <property type="match status" value="1"/>
</dbReference>
<dbReference type="InterPro" id="IPR056559">
    <property type="entry name" value="NDX_C"/>
</dbReference>
<feature type="compositionally biased region" description="Low complexity" evidence="3">
    <location>
        <begin position="600"/>
        <end position="610"/>
    </location>
</feature>
<feature type="DNA-binding region" description="Homeobox" evidence="2">
    <location>
        <begin position="653"/>
        <end position="719"/>
    </location>
</feature>
<evidence type="ECO:0000256" key="1">
    <source>
        <dbReference type="ARBA" id="ARBA00004123"/>
    </source>
</evidence>
<evidence type="ECO:0000313" key="6">
    <source>
        <dbReference type="Proteomes" id="UP000516437"/>
    </source>
</evidence>
<comment type="subcellular location">
    <subcellularLocation>
        <location evidence="1 2">Nucleus</location>
    </subcellularLocation>
</comment>
<dbReference type="GO" id="GO:0009908">
    <property type="term" value="P:flower development"/>
    <property type="evidence" value="ECO:0007669"/>
    <property type="project" value="InterPro"/>
</dbReference>
<name>A0A6A1WL66_9ROSI</name>
<dbReference type="PANTHER" id="PTHR35743">
    <property type="entry name" value="NODULIN HOMEOBOX"/>
    <property type="match status" value="1"/>
</dbReference>